<dbReference type="KEGG" id="pbr:PB2503_02807"/>
<accession>E0TCP9</accession>
<proteinExistence type="predicted"/>
<dbReference type="GO" id="GO:0008757">
    <property type="term" value="F:S-adenosylmethionine-dependent methyltransferase activity"/>
    <property type="evidence" value="ECO:0007669"/>
    <property type="project" value="InterPro"/>
</dbReference>
<dbReference type="RefSeq" id="WP_013299612.1">
    <property type="nucleotide sequence ID" value="NC_014414.1"/>
</dbReference>
<organism evidence="2 3">
    <name type="scientific">Parvularcula bermudensis (strain ATCC BAA-594 / HTCC2503 / KCTC 12087)</name>
    <dbReference type="NCBI Taxonomy" id="314260"/>
    <lineage>
        <taxon>Bacteria</taxon>
        <taxon>Pseudomonadati</taxon>
        <taxon>Pseudomonadota</taxon>
        <taxon>Alphaproteobacteria</taxon>
        <taxon>Parvularculales</taxon>
        <taxon>Parvularculaceae</taxon>
        <taxon>Parvularcula</taxon>
    </lineage>
</organism>
<dbReference type="OrthoDB" id="9800231at2"/>
<feature type="domain" description="Methyltransferase type 11" evidence="1">
    <location>
        <begin position="78"/>
        <end position="126"/>
    </location>
</feature>
<dbReference type="InterPro" id="IPR029063">
    <property type="entry name" value="SAM-dependent_MTases_sf"/>
</dbReference>
<dbReference type="eggNOG" id="COG2226">
    <property type="taxonomic scope" value="Bacteria"/>
</dbReference>
<dbReference type="InterPro" id="IPR013216">
    <property type="entry name" value="Methyltransf_11"/>
</dbReference>
<evidence type="ECO:0000313" key="3">
    <source>
        <dbReference type="Proteomes" id="UP000001302"/>
    </source>
</evidence>
<dbReference type="SUPFAM" id="SSF53335">
    <property type="entry name" value="S-adenosyl-L-methionine-dependent methyltransferases"/>
    <property type="match status" value="1"/>
</dbReference>
<evidence type="ECO:0000313" key="2">
    <source>
        <dbReference type="EMBL" id="ADM08638.1"/>
    </source>
</evidence>
<evidence type="ECO:0000259" key="1">
    <source>
        <dbReference type="Pfam" id="PF08241"/>
    </source>
</evidence>
<gene>
    <name evidence="2" type="ordered locus">PB2503_02807</name>
</gene>
<dbReference type="Proteomes" id="UP000001302">
    <property type="component" value="Chromosome"/>
</dbReference>
<dbReference type="EMBL" id="CP002156">
    <property type="protein sequence ID" value="ADM08638.1"/>
    <property type="molecule type" value="Genomic_DNA"/>
</dbReference>
<dbReference type="HOGENOM" id="CLU_048277_0_0_5"/>
<dbReference type="Gene3D" id="3.40.50.150">
    <property type="entry name" value="Vaccinia Virus protein VP39"/>
    <property type="match status" value="1"/>
</dbReference>
<name>E0TCP9_PARBH</name>
<protein>
    <recommendedName>
        <fullName evidence="1">Methyltransferase type 11 domain-containing protein</fullName>
    </recommendedName>
</protein>
<dbReference type="Pfam" id="PF08241">
    <property type="entry name" value="Methyltransf_11"/>
    <property type="match status" value="1"/>
</dbReference>
<dbReference type="AlphaFoldDB" id="E0TCP9"/>
<reference evidence="3" key="1">
    <citation type="submission" date="2010-08" db="EMBL/GenBank/DDBJ databases">
        <title>Genome sequence of Parvularcula bermudensis HTCC2503.</title>
        <authorList>
            <person name="Kang D.-M."/>
            <person name="Oh H.-M."/>
            <person name="Cho J.-C."/>
        </authorList>
    </citation>
    <scope>NUCLEOTIDE SEQUENCE [LARGE SCALE GENOMIC DNA]</scope>
    <source>
        <strain evidence="3">ATCC BAA-594 / HTCC2503 / KCTC 12087</strain>
    </source>
</reference>
<keyword evidence="3" id="KW-1185">Reference proteome</keyword>
<reference evidence="2 3" key="2">
    <citation type="journal article" date="2011" name="J. Bacteriol.">
        <title>Complete genome sequence of strain HTCC2503T of Parvularcula bermudensis, the type species of the order "Parvularculales" in the class Alphaproteobacteria.</title>
        <authorList>
            <person name="Oh H.M."/>
            <person name="Kang I."/>
            <person name="Vergin K.L."/>
            <person name="Kang D."/>
            <person name="Rhee K.H."/>
            <person name="Giovannoni S.J."/>
            <person name="Cho J.C."/>
        </authorList>
    </citation>
    <scope>NUCLEOTIDE SEQUENCE [LARGE SCALE GENOMIC DNA]</scope>
    <source>
        <strain evidence="3">ATCC BAA-594 / HTCC2503 / KCTC 12087</strain>
    </source>
</reference>
<dbReference type="STRING" id="314260.PB2503_02807"/>
<sequence>MRLAVSELERFYAGPLGPAVERSLTAKFYEAWGQGDRLRIAGYGYAQPYLRLFTKAERLAALCPAGSGVRAGGPVPAVLVDDYAWPLPDASIDRLLIVHGLEEATDTRRLLREVWRVLTDDGLVIFAVANRRGPWSLVETSPFAAGRPFSRRQLDLALKAAMFAPTAYAAALHFPPIPNRGLLRLAPLWDRLGDSLDALSIGRLLPNIAGVNLVEARKTTSLPIGSARAEVLRPGLFAPGGRLDPSGAVARRDEDGS</sequence>